<reference evidence="1 2" key="1">
    <citation type="submission" date="2012-11" db="EMBL/GenBank/DDBJ databases">
        <title>Whole genome sequence of Acidocella aminolytica 101 = DSM 11237.</title>
        <authorList>
            <person name="Azuma Y."/>
            <person name="Higashiura N."/>
            <person name="Hirakawa H."/>
            <person name="Matsushita K."/>
        </authorList>
    </citation>
    <scope>NUCLEOTIDE SEQUENCE [LARGE SCALE GENOMIC DNA]</scope>
    <source>
        <strain evidence="2">101 / DSM 11237</strain>
    </source>
</reference>
<dbReference type="EMBL" id="BANC01000156">
    <property type="protein sequence ID" value="GAN82114.1"/>
    <property type="molecule type" value="Genomic_DNA"/>
</dbReference>
<name>A0A0D6PMU5_9PROT</name>
<organism evidence="1 2">
    <name type="scientific">Acidocella aminolytica 101 = DSM 11237</name>
    <dbReference type="NCBI Taxonomy" id="1120923"/>
    <lineage>
        <taxon>Bacteria</taxon>
        <taxon>Pseudomonadati</taxon>
        <taxon>Pseudomonadota</taxon>
        <taxon>Alphaproteobacteria</taxon>
        <taxon>Acetobacterales</taxon>
        <taxon>Acidocellaceae</taxon>
        <taxon>Acidocella</taxon>
    </lineage>
</organism>
<comment type="caution">
    <text evidence="1">The sequence shown here is derived from an EMBL/GenBank/DDBJ whole genome shotgun (WGS) entry which is preliminary data.</text>
</comment>
<accession>A0A0D6PMU5</accession>
<evidence type="ECO:0000313" key="1">
    <source>
        <dbReference type="EMBL" id="GAN82114.1"/>
    </source>
</evidence>
<proteinExistence type="predicted"/>
<protein>
    <submittedName>
        <fullName evidence="1">Uncharacterized protein</fullName>
    </submittedName>
</protein>
<evidence type="ECO:0000313" key="2">
    <source>
        <dbReference type="Proteomes" id="UP000032668"/>
    </source>
</evidence>
<dbReference type="Proteomes" id="UP000032668">
    <property type="component" value="Unassembled WGS sequence"/>
</dbReference>
<sequence>MLCARVWDSYDDILKARKAAWNWFVKDPNRITSIGKRDWACVTV</sequence>
<dbReference type="AlphaFoldDB" id="A0A0D6PMU5"/>
<gene>
    <name evidence="1" type="ORF">Aam_159_004</name>
</gene>
<dbReference type="STRING" id="1120923.SAMN02746095_03352"/>
<keyword evidence="2" id="KW-1185">Reference proteome</keyword>